<evidence type="ECO:0000259" key="1">
    <source>
        <dbReference type="Pfam" id="PF13021"/>
    </source>
</evidence>
<evidence type="ECO:0000313" key="3">
    <source>
        <dbReference type="Proteomes" id="UP000013190"/>
    </source>
</evidence>
<gene>
    <name evidence="2" type="ORF">F992_01347</name>
</gene>
<proteinExistence type="predicted"/>
<dbReference type="EMBL" id="APOJ01000022">
    <property type="protein sequence ID" value="ENU27235.1"/>
    <property type="molecule type" value="Genomic_DNA"/>
</dbReference>
<keyword evidence="3" id="KW-1185">Reference proteome</keyword>
<accession>A0ABP2TYE3</accession>
<feature type="domain" description="DUF3885" evidence="1">
    <location>
        <begin position="19"/>
        <end position="194"/>
    </location>
</feature>
<protein>
    <recommendedName>
        <fullName evidence="1">DUF3885 domain-containing protein</fullName>
    </recommendedName>
</protein>
<comment type="caution">
    <text evidence="2">The sequence shown here is derived from an EMBL/GenBank/DDBJ whole genome shotgun (WGS) entry which is preliminary data.</text>
</comment>
<name>A0ABP2TYE3_9GAMM</name>
<sequence>MQNSFQSQWDSHFPNKIPISHLLKHYFTQSWFRIHSLPESKRYADTAAEYELLSNRHNEIITDCFGENTSIFIISGHYFSQSSNDEDYEPVFVLPPYLFHAEKAINLKQVNPEDFYEEGEDYFFRPYSIKTTWQSNQHNDLLKKIADDEVRAFMISFEHNIIVAPYDGGIDFIIFNDVKRQALRDKYRDWLSPREDGL</sequence>
<dbReference type="Pfam" id="PF13021">
    <property type="entry name" value="DUF3885"/>
    <property type="match status" value="1"/>
</dbReference>
<dbReference type="Proteomes" id="UP000013190">
    <property type="component" value="Unassembled WGS sequence"/>
</dbReference>
<evidence type="ECO:0000313" key="2">
    <source>
        <dbReference type="EMBL" id="ENU27235.1"/>
    </source>
</evidence>
<dbReference type="RefSeq" id="WP_004661187.1">
    <property type="nucleotide sequence ID" value="NZ_BMDV01000002.1"/>
</dbReference>
<dbReference type="GeneID" id="92834758"/>
<reference evidence="3" key="1">
    <citation type="submission" date="2013-02" db="EMBL/GenBank/DDBJ databases">
        <title>The Genome Sequence of Acinetobacter sp. NIPH 236.</title>
        <authorList>
            <consortium name="The Broad Institute Genome Sequencing Platform"/>
            <consortium name="The Broad Institute Genome Sequencing Center for Infectious Disease"/>
            <person name="Cerqueira G."/>
            <person name="Feldgarden M."/>
            <person name="Courvalin P."/>
            <person name="Perichon B."/>
            <person name="Grillot-Courvalin C."/>
            <person name="Clermont D."/>
            <person name="Rocha E."/>
            <person name="Yoon E.-J."/>
            <person name="Nemec A."/>
            <person name="Walker B."/>
            <person name="Young S.K."/>
            <person name="Zeng Q."/>
            <person name="Gargeya S."/>
            <person name="Fitzgerald M."/>
            <person name="Haas B."/>
            <person name="Abouelleil A."/>
            <person name="Alvarado L."/>
            <person name="Arachchi H.M."/>
            <person name="Berlin A.M."/>
            <person name="Chapman S.B."/>
            <person name="Dewar J."/>
            <person name="Goldberg J."/>
            <person name="Griggs A."/>
            <person name="Gujja S."/>
            <person name="Hansen M."/>
            <person name="Howarth C."/>
            <person name="Imamovic A."/>
            <person name="Larimer J."/>
            <person name="McCowan C."/>
            <person name="Murphy C."/>
            <person name="Neiman D."/>
            <person name="Pearson M."/>
            <person name="Priest M."/>
            <person name="Roberts A."/>
            <person name="Saif S."/>
            <person name="Shea T."/>
            <person name="Sisk P."/>
            <person name="Sykes S."/>
            <person name="Wortman J."/>
            <person name="Nusbaum C."/>
            <person name="Birren B."/>
        </authorList>
    </citation>
    <scope>NUCLEOTIDE SEQUENCE [LARGE SCALE GENOMIC DNA]</scope>
    <source>
        <strain evidence="3">NIPH 236</strain>
    </source>
</reference>
<organism evidence="2 3">
    <name type="scientific">Acinetobacter modestus</name>
    <dbReference type="NCBI Taxonomy" id="1776740"/>
    <lineage>
        <taxon>Bacteria</taxon>
        <taxon>Pseudomonadati</taxon>
        <taxon>Pseudomonadota</taxon>
        <taxon>Gammaproteobacteria</taxon>
        <taxon>Moraxellales</taxon>
        <taxon>Moraxellaceae</taxon>
        <taxon>Acinetobacter</taxon>
    </lineage>
</organism>
<dbReference type="InterPro" id="IPR024976">
    <property type="entry name" value="DUF3885"/>
</dbReference>
<reference evidence="2 3" key="2">
    <citation type="journal article" date="2016" name="Int. J. Syst. Evol. Microbiol.">
        <title>Taxonomy of haemolytic and/or proteolytic strains of the genus Acinetobacter with the proposal of Acinetobacter courvalinii sp. nov. (genomic species 14 sensu Bouvet &amp; Jeanjean), Acinetobacter dispersus sp. nov. (genomic species 17), Acinetobacter modestus sp. nov., Acinetobacter proteolyticus sp. nov. and Acinetobacter vivianii sp. nov.</title>
        <authorList>
            <person name="Nemec A."/>
            <person name="Radolfova-Krizova L."/>
            <person name="Maixnerova M."/>
            <person name="Vrestiakova E."/>
            <person name="Jezek P."/>
            <person name="Sedo O."/>
        </authorList>
    </citation>
    <scope>NUCLEOTIDE SEQUENCE [LARGE SCALE GENOMIC DNA]</scope>
    <source>
        <strain evidence="2 3">NIPH 236</strain>
    </source>
</reference>